<evidence type="ECO:0000256" key="4">
    <source>
        <dbReference type="ARBA" id="ARBA00022679"/>
    </source>
</evidence>
<evidence type="ECO:0000259" key="6">
    <source>
        <dbReference type="SMART" id="SM00388"/>
    </source>
</evidence>
<feature type="non-terminal residue" evidence="7">
    <location>
        <position position="1"/>
    </location>
</feature>
<organism evidence="7">
    <name type="scientific">human gut metagenome</name>
    <dbReference type="NCBI Taxonomy" id="408170"/>
    <lineage>
        <taxon>unclassified sequences</taxon>
        <taxon>metagenomes</taxon>
        <taxon>organismal metagenomes</taxon>
    </lineage>
</organism>
<comment type="catalytic activity">
    <reaction evidence="1">
        <text>ATP + protein L-histidine = ADP + protein N-phospho-L-histidine.</text>
        <dbReference type="EC" id="2.7.13.3"/>
    </reaction>
</comment>
<name>K1TJA3_9ZZZZ</name>
<evidence type="ECO:0000256" key="2">
    <source>
        <dbReference type="ARBA" id="ARBA00012438"/>
    </source>
</evidence>
<dbReference type="InterPro" id="IPR003661">
    <property type="entry name" value="HisK_dim/P_dom"/>
</dbReference>
<accession>K1TJA3</accession>
<evidence type="ECO:0000256" key="3">
    <source>
        <dbReference type="ARBA" id="ARBA00022553"/>
    </source>
</evidence>
<dbReference type="EC" id="2.7.13.3" evidence="2"/>
<dbReference type="PANTHER" id="PTHR45436">
    <property type="entry name" value="SENSOR HISTIDINE KINASE YKOH"/>
    <property type="match status" value="1"/>
</dbReference>
<dbReference type="CDD" id="cd00082">
    <property type="entry name" value="HisKA"/>
    <property type="match status" value="1"/>
</dbReference>
<evidence type="ECO:0000256" key="5">
    <source>
        <dbReference type="ARBA" id="ARBA00022777"/>
    </source>
</evidence>
<dbReference type="Pfam" id="PF00512">
    <property type="entry name" value="HisKA"/>
    <property type="match status" value="1"/>
</dbReference>
<reference evidence="7" key="1">
    <citation type="journal article" date="2013" name="Environ. Microbiol.">
        <title>Microbiota from the distal guts of lean and obese adolescents exhibit partial functional redundancy besides clear differences in community structure.</title>
        <authorList>
            <person name="Ferrer M."/>
            <person name="Ruiz A."/>
            <person name="Lanza F."/>
            <person name="Haange S.B."/>
            <person name="Oberbach A."/>
            <person name="Till H."/>
            <person name="Bargiela R."/>
            <person name="Campoy C."/>
            <person name="Segura M.T."/>
            <person name="Richter M."/>
            <person name="von Bergen M."/>
            <person name="Seifert J."/>
            <person name="Suarez A."/>
        </authorList>
    </citation>
    <scope>NUCLEOTIDE SEQUENCE</scope>
</reference>
<dbReference type="GO" id="GO:0005886">
    <property type="term" value="C:plasma membrane"/>
    <property type="evidence" value="ECO:0007669"/>
    <property type="project" value="TreeGrafter"/>
</dbReference>
<keyword evidence="5 7" id="KW-0418">Kinase</keyword>
<dbReference type="InterPro" id="IPR050428">
    <property type="entry name" value="TCS_sensor_his_kinase"/>
</dbReference>
<comment type="caution">
    <text evidence="7">The sequence shown here is derived from an EMBL/GenBank/DDBJ whole genome shotgun (WGS) entry which is preliminary data.</text>
</comment>
<dbReference type="SUPFAM" id="SSF55874">
    <property type="entry name" value="ATPase domain of HSP90 chaperone/DNA topoisomerase II/histidine kinase"/>
    <property type="match status" value="1"/>
</dbReference>
<sequence>WLDSYAPGREVAPVPNDTSITEFRRLNVAAQQAVDRSEELFERQKQFIGNASHELQTPLAVLGGRMEYLLDCADLDEETTGEIIQMRRTLDHIVRLNKTLLLLTKIDNGQFPESTDIDLVPLVEERKALYDDIYGEHKIRCRLHLPGTFSVRMDESLCSILVSNLIKNAYLHSADGAAVDIRIEGNVLTVINDGVSPLDE</sequence>
<dbReference type="Gene3D" id="3.30.565.10">
    <property type="entry name" value="Histidine kinase-like ATPase, C-terminal domain"/>
    <property type="match status" value="1"/>
</dbReference>
<dbReference type="InterPro" id="IPR036890">
    <property type="entry name" value="HATPase_C_sf"/>
</dbReference>
<keyword evidence="3" id="KW-0597">Phosphoprotein</keyword>
<dbReference type="InterPro" id="IPR036097">
    <property type="entry name" value="HisK_dim/P_sf"/>
</dbReference>
<dbReference type="GO" id="GO:0000155">
    <property type="term" value="F:phosphorelay sensor kinase activity"/>
    <property type="evidence" value="ECO:0007669"/>
    <property type="project" value="InterPro"/>
</dbReference>
<dbReference type="AlphaFoldDB" id="K1TJA3"/>
<evidence type="ECO:0000256" key="1">
    <source>
        <dbReference type="ARBA" id="ARBA00000085"/>
    </source>
</evidence>
<feature type="non-terminal residue" evidence="7">
    <location>
        <position position="200"/>
    </location>
</feature>
<keyword evidence="4" id="KW-0808">Transferase</keyword>
<gene>
    <name evidence="7" type="ORF">OBE_05971</name>
</gene>
<dbReference type="EMBL" id="AJWZ01004104">
    <property type="protein sequence ID" value="EKC66385.1"/>
    <property type="molecule type" value="Genomic_DNA"/>
</dbReference>
<proteinExistence type="predicted"/>
<evidence type="ECO:0000313" key="7">
    <source>
        <dbReference type="EMBL" id="EKC66385.1"/>
    </source>
</evidence>
<feature type="domain" description="Signal transduction histidine kinase dimerisation/phosphoacceptor" evidence="6">
    <location>
        <begin position="43"/>
        <end position="109"/>
    </location>
</feature>
<dbReference type="Gene3D" id="1.10.287.130">
    <property type="match status" value="1"/>
</dbReference>
<dbReference type="SUPFAM" id="SSF47384">
    <property type="entry name" value="Homodimeric domain of signal transducing histidine kinase"/>
    <property type="match status" value="1"/>
</dbReference>
<protein>
    <recommendedName>
        <fullName evidence="2">histidine kinase</fullName>
        <ecNumber evidence="2">2.7.13.3</ecNumber>
    </recommendedName>
</protein>
<dbReference type="PANTHER" id="PTHR45436:SF5">
    <property type="entry name" value="SENSOR HISTIDINE KINASE TRCS"/>
    <property type="match status" value="1"/>
</dbReference>
<dbReference type="SMART" id="SM00388">
    <property type="entry name" value="HisKA"/>
    <property type="match status" value="1"/>
</dbReference>